<keyword evidence="3" id="KW-0812">Transmembrane</keyword>
<proteinExistence type="predicted"/>
<keyword evidence="7" id="KW-1185">Reference proteome</keyword>
<name>A0A2S0N0N8_9BURK</name>
<accession>A0A2S0N0N8</accession>
<dbReference type="AlphaFoldDB" id="A0A2S0N0N8"/>
<dbReference type="GO" id="GO:0015562">
    <property type="term" value="F:efflux transmembrane transporter activity"/>
    <property type="evidence" value="ECO:0007669"/>
    <property type="project" value="InterPro"/>
</dbReference>
<dbReference type="GO" id="GO:0009279">
    <property type="term" value="C:cell outer membrane"/>
    <property type="evidence" value="ECO:0007669"/>
    <property type="project" value="UniProtKB-SubCell"/>
</dbReference>
<dbReference type="Gene3D" id="1.20.1600.10">
    <property type="entry name" value="Outer membrane efflux proteins (OEP)"/>
    <property type="match status" value="1"/>
</dbReference>
<sequence length="419" mass="44698">MQLCCLWTDGQRDEPQVGNPLMKTLSALVLGLCAVLPAGAQTLADALESALARHPVAMSAVPRAEAADALVEAAESLTPRPLSASLATLNDRLGANRGSQEWELELAAPLWLPRQQNAQKALGASTREEVRASQRALRLQLAGELREAWWAVAAARNGEQLAGRRARTAARLEADVIRRSKAGELARVDANLASSERLDAQAALATAHSERLQAEEAFRALSAMDAPETLIPEGVAVSDAASPADHPQIAADLAAVQLARDRLAVADAAQREAPELALRVVRERGARGESYASALGLKLTIPFSLGPRARQESAAARAELAQAEGQVALQERKLLQETGKARRELATGQKQLQLARERLALSTDTLVLAEKSFSLGESDLPALLRARAAAQDAEVALAREEISLYAWQSRLNQSLGVLP</sequence>
<keyword evidence="5" id="KW-0998">Cell outer membrane</keyword>
<evidence type="ECO:0000313" key="7">
    <source>
        <dbReference type="Proteomes" id="UP000239326"/>
    </source>
</evidence>
<organism evidence="6 7">
    <name type="scientific">Simplicispira suum</name>
    <dbReference type="NCBI Taxonomy" id="2109915"/>
    <lineage>
        <taxon>Bacteria</taxon>
        <taxon>Pseudomonadati</taxon>
        <taxon>Pseudomonadota</taxon>
        <taxon>Betaproteobacteria</taxon>
        <taxon>Burkholderiales</taxon>
        <taxon>Comamonadaceae</taxon>
        <taxon>Simplicispira</taxon>
    </lineage>
</organism>
<evidence type="ECO:0000256" key="1">
    <source>
        <dbReference type="ARBA" id="ARBA00004442"/>
    </source>
</evidence>
<dbReference type="EMBL" id="CP027669">
    <property type="protein sequence ID" value="AVO41710.1"/>
    <property type="molecule type" value="Genomic_DNA"/>
</dbReference>
<dbReference type="SUPFAM" id="SSF56954">
    <property type="entry name" value="Outer membrane efflux proteins (OEP)"/>
    <property type="match status" value="1"/>
</dbReference>
<evidence type="ECO:0000256" key="3">
    <source>
        <dbReference type="ARBA" id="ARBA00022692"/>
    </source>
</evidence>
<dbReference type="KEGG" id="simp:C6571_10810"/>
<reference evidence="6 7" key="1">
    <citation type="submission" date="2018-03" db="EMBL/GenBank/DDBJ databases">
        <title>Genome sequencing of Simplicispira sp.</title>
        <authorList>
            <person name="Kim S.-J."/>
            <person name="Heo J."/>
            <person name="Kwon S.-W."/>
        </authorList>
    </citation>
    <scope>NUCLEOTIDE SEQUENCE [LARGE SCALE GENOMIC DNA]</scope>
    <source>
        <strain evidence="6 7">SC1-8</strain>
    </source>
</reference>
<protein>
    <submittedName>
        <fullName evidence="6">TolC family protein</fullName>
    </submittedName>
</protein>
<gene>
    <name evidence="6" type="ORF">C6571_10810</name>
</gene>
<keyword evidence="2" id="KW-1134">Transmembrane beta strand</keyword>
<comment type="subcellular location">
    <subcellularLocation>
        <location evidence="1">Cell outer membrane</location>
    </subcellularLocation>
</comment>
<dbReference type="PANTHER" id="PTHR30026:SF20">
    <property type="entry name" value="OUTER MEMBRANE PROTEIN TOLC"/>
    <property type="match status" value="1"/>
</dbReference>
<dbReference type="InterPro" id="IPR051906">
    <property type="entry name" value="TolC-like"/>
</dbReference>
<evidence type="ECO:0000256" key="5">
    <source>
        <dbReference type="ARBA" id="ARBA00023237"/>
    </source>
</evidence>
<keyword evidence="4" id="KW-0472">Membrane</keyword>
<dbReference type="GO" id="GO:1990281">
    <property type="term" value="C:efflux pump complex"/>
    <property type="evidence" value="ECO:0007669"/>
    <property type="project" value="TreeGrafter"/>
</dbReference>
<dbReference type="Proteomes" id="UP000239326">
    <property type="component" value="Chromosome"/>
</dbReference>
<dbReference type="OrthoDB" id="8558511at2"/>
<evidence type="ECO:0000256" key="4">
    <source>
        <dbReference type="ARBA" id="ARBA00023136"/>
    </source>
</evidence>
<evidence type="ECO:0000313" key="6">
    <source>
        <dbReference type="EMBL" id="AVO41710.1"/>
    </source>
</evidence>
<dbReference type="GO" id="GO:0015288">
    <property type="term" value="F:porin activity"/>
    <property type="evidence" value="ECO:0007669"/>
    <property type="project" value="TreeGrafter"/>
</dbReference>
<evidence type="ECO:0000256" key="2">
    <source>
        <dbReference type="ARBA" id="ARBA00022452"/>
    </source>
</evidence>
<dbReference type="PANTHER" id="PTHR30026">
    <property type="entry name" value="OUTER MEMBRANE PROTEIN TOLC"/>
    <property type="match status" value="1"/>
</dbReference>